<keyword evidence="1" id="KW-1133">Transmembrane helix</keyword>
<sequence length="136" mass="15702">MISCFPLAIPVIATILIWFWASELSLLQLLVNIMELLMLFTVLGTALIAAKEVNNAGIKPDRKKGIYSATTWFFLITFLWVVCYPIYLYKRKHYGLDNKFFVGIIISIIFLVSWGVMNSTIENKKTEIIKQLNFFK</sequence>
<feature type="transmembrane region" description="Helical" evidence="1">
    <location>
        <begin position="100"/>
        <end position="121"/>
    </location>
</feature>
<feature type="transmembrane region" description="Helical" evidence="1">
    <location>
        <begin position="27"/>
        <end position="50"/>
    </location>
</feature>
<dbReference type="OrthoDB" id="9801221at2"/>
<dbReference type="AlphaFoldDB" id="A0A1H6F793"/>
<accession>A0A1H6F793</accession>
<dbReference type="EMBL" id="FMSV02000136">
    <property type="protein sequence ID" value="SEH04936.1"/>
    <property type="molecule type" value="Genomic_DNA"/>
</dbReference>
<proteinExistence type="predicted"/>
<gene>
    <name evidence="2" type="ORF">MBHS_00789</name>
</gene>
<protein>
    <submittedName>
        <fullName evidence="2">Uncharacterized protein</fullName>
    </submittedName>
</protein>
<evidence type="ECO:0000313" key="2">
    <source>
        <dbReference type="EMBL" id="SEH04936.1"/>
    </source>
</evidence>
<keyword evidence="1" id="KW-0812">Transmembrane</keyword>
<name>A0A1H6F793_9GAMM</name>
<organism evidence="2 3">
    <name type="scientific">Candidatus Venteria ishoeyi</name>
    <dbReference type="NCBI Taxonomy" id="1899563"/>
    <lineage>
        <taxon>Bacteria</taxon>
        <taxon>Pseudomonadati</taxon>
        <taxon>Pseudomonadota</taxon>
        <taxon>Gammaproteobacteria</taxon>
        <taxon>Thiotrichales</taxon>
        <taxon>Thiotrichaceae</taxon>
        <taxon>Venteria</taxon>
    </lineage>
</organism>
<evidence type="ECO:0000256" key="1">
    <source>
        <dbReference type="SAM" id="Phobius"/>
    </source>
</evidence>
<feature type="transmembrane region" description="Helical" evidence="1">
    <location>
        <begin position="71"/>
        <end position="88"/>
    </location>
</feature>
<keyword evidence="1" id="KW-0472">Membrane</keyword>
<reference evidence="2 3" key="1">
    <citation type="submission" date="2016-10" db="EMBL/GenBank/DDBJ databases">
        <authorList>
            <person name="de Groot N.N."/>
        </authorList>
    </citation>
    <scope>NUCLEOTIDE SEQUENCE [LARGE SCALE GENOMIC DNA]</scope>
    <source>
        <strain evidence="2">MBHS1</strain>
    </source>
</reference>
<dbReference type="Proteomes" id="UP000236724">
    <property type="component" value="Unassembled WGS sequence"/>
</dbReference>
<evidence type="ECO:0000313" key="3">
    <source>
        <dbReference type="Proteomes" id="UP000236724"/>
    </source>
</evidence>
<feature type="transmembrane region" description="Helical" evidence="1">
    <location>
        <begin position="5"/>
        <end position="21"/>
    </location>
</feature>
<keyword evidence="3" id="KW-1185">Reference proteome</keyword>